<protein>
    <submittedName>
        <fullName evidence="1">Class I SAM-dependent methyltransferase</fullName>
    </submittedName>
</protein>
<dbReference type="PANTHER" id="PTHR43861">
    <property type="entry name" value="TRANS-ACONITATE 2-METHYLTRANSFERASE-RELATED"/>
    <property type="match status" value="1"/>
</dbReference>
<evidence type="ECO:0000313" key="1">
    <source>
        <dbReference type="EMBL" id="HGF99113.1"/>
    </source>
</evidence>
<dbReference type="CDD" id="cd02440">
    <property type="entry name" value="AdoMet_MTases"/>
    <property type="match status" value="1"/>
</dbReference>
<dbReference type="SUPFAM" id="SSF53335">
    <property type="entry name" value="S-adenosyl-L-methionine-dependent methyltransferases"/>
    <property type="match status" value="1"/>
</dbReference>
<sequence>MNTSSSQYQYAYFNSQAKHHHAYIISPLLAMLAEARKNLPEKPRLLDLGCGNGSLTHVIAQQGYEVVGVEPSEQGVTIAQKTFPDYRLIHASVYDLPDAELGGKFDIVISVEVIEHLIYPRELLKAARHCLKPNGTLIITTPYHGYLKNLALALSGKMDRHFQPCKDGGHIKFFSANTLTELFKSEGFTGMQLQFAGRFPYLWKSMLCAGTIAD</sequence>
<dbReference type="AlphaFoldDB" id="A0A7C3VDZ7"/>
<dbReference type="InterPro" id="IPR029063">
    <property type="entry name" value="SAM-dependent_MTases_sf"/>
</dbReference>
<organism evidence="1">
    <name type="scientific">Planktothricoides sp. SpSt-374</name>
    <dbReference type="NCBI Taxonomy" id="2282167"/>
    <lineage>
        <taxon>Bacteria</taxon>
        <taxon>Bacillati</taxon>
        <taxon>Cyanobacteriota</taxon>
        <taxon>Cyanophyceae</taxon>
        <taxon>Oscillatoriophycideae</taxon>
        <taxon>Oscillatoriales</taxon>
        <taxon>Oscillatoriaceae</taxon>
        <taxon>Planktothricoides</taxon>
    </lineage>
</organism>
<proteinExistence type="predicted"/>
<gene>
    <name evidence="1" type="ORF">ENR15_00150</name>
</gene>
<dbReference type="Pfam" id="PF13489">
    <property type="entry name" value="Methyltransf_23"/>
    <property type="match status" value="1"/>
</dbReference>
<dbReference type="EMBL" id="DSPX01000002">
    <property type="protein sequence ID" value="HGF99113.1"/>
    <property type="molecule type" value="Genomic_DNA"/>
</dbReference>
<keyword evidence="1" id="KW-0808">Transferase</keyword>
<dbReference type="GO" id="GO:0032259">
    <property type="term" value="P:methylation"/>
    <property type="evidence" value="ECO:0007669"/>
    <property type="project" value="UniProtKB-KW"/>
</dbReference>
<reference evidence="1" key="1">
    <citation type="journal article" date="2020" name="mSystems">
        <title>Genome- and Community-Level Interaction Insights into Carbon Utilization and Element Cycling Functions of Hydrothermarchaeota in Hydrothermal Sediment.</title>
        <authorList>
            <person name="Zhou Z."/>
            <person name="Liu Y."/>
            <person name="Xu W."/>
            <person name="Pan J."/>
            <person name="Luo Z.H."/>
            <person name="Li M."/>
        </authorList>
    </citation>
    <scope>NUCLEOTIDE SEQUENCE [LARGE SCALE GENOMIC DNA]</scope>
    <source>
        <strain evidence="1">SpSt-374</strain>
    </source>
</reference>
<accession>A0A7C3VDZ7</accession>
<keyword evidence="1" id="KW-0489">Methyltransferase</keyword>
<comment type="caution">
    <text evidence="1">The sequence shown here is derived from an EMBL/GenBank/DDBJ whole genome shotgun (WGS) entry which is preliminary data.</text>
</comment>
<dbReference type="GO" id="GO:0008168">
    <property type="term" value="F:methyltransferase activity"/>
    <property type="evidence" value="ECO:0007669"/>
    <property type="project" value="UniProtKB-KW"/>
</dbReference>
<name>A0A7C3VDZ7_9CYAN</name>
<dbReference type="Gene3D" id="3.40.50.150">
    <property type="entry name" value="Vaccinia Virus protein VP39"/>
    <property type="match status" value="1"/>
</dbReference>